<proteinExistence type="predicted"/>
<reference evidence="2" key="1">
    <citation type="submission" date="2021-06" db="EMBL/GenBank/DDBJ databases">
        <authorList>
            <person name="Kallberg Y."/>
            <person name="Tangrot J."/>
            <person name="Rosling A."/>
        </authorList>
    </citation>
    <scope>NUCLEOTIDE SEQUENCE</scope>
    <source>
        <strain evidence="2">FL130A</strain>
    </source>
</reference>
<gene>
    <name evidence="2" type="ORF">ALEPTO_LOCUS5961</name>
</gene>
<feature type="region of interest" description="Disordered" evidence="1">
    <location>
        <begin position="132"/>
        <end position="156"/>
    </location>
</feature>
<dbReference type="EMBL" id="CAJVPS010001872">
    <property type="protein sequence ID" value="CAG8552840.1"/>
    <property type="molecule type" value="Genomic_DNA"/>
</dbReference>
<dbReference type="AlphaFoldDB" id="A0A9N9B200"/>
<feature type="region of interest" description="Disordered" evidence="1">
    <location>
        <begin position="1"/>
        <end position="29"/>
    </location>
</feature>
<dbReference type="Proteomes" id="UP000789508">
    <property type="component" value="Unassembled WGS sequence"/>
</dbReference>
<evidence type="ECO:0000313" key="3">
    <source>
        <dbReference type="Proteomes" id="UP000789508"/>
    </source>
</evidence>
<dbReference type="OrthoDB" id="2368739at2759"/>
<comment type="caution">
    <text evidence="2">The sequence shown here is derived from an EMBL/GenBank/DDBJ whole genome shotgun (WGS) entry which is preliminary data.</text>
</comment>
<evidence type="ECO:0000313" key="2">
    <source>
        <dbReference type="EMBL" id="CAG8552840.1"/>
    </source>
</evidence>
<organism evidence="2 3">
    <name type="scientific">Ambispora leptoticha</name>
    <dbReference type="NCBI Taxonomy" id="144679"/>
    <lineage>
        <taxon>Eukaryota</taxon>
        <taxon>Fungi</taxon>
        <taxon>Fungi incertae sedis</taxon>
        <taxon>Mucoromycota</taxon>
        <taxon>Glomeromycotina</taxon>
        <taxon>Glomeromycetes</taxon>
        <taxon>Archaeosporales</taxon>
        <taxon>Ambisporaceae</taxon>
        <taxon>Ambispora</taxon>
    </lineage>
</organism>
<feature type="compositionally biased region" description="Low complexity" evidence="1">
    <location>
        <begin position="17"/>
        <end position="29"/>
    </location>
</feature>
<accession>A0A9N9B200</accession>
<protein>
    <submittedName>
        <fullName evidence="2">9140_t:CDS:1</fullName>
    </submittedName>
</protein>
<feature type="compositionally biased region" description="Polar residues" evidence="1">
    <location>
        <begin position="139"/>
        <end position="149"/>
    </location>
</feature>
<name>A0A9N9B200_9GLOM</name>
<keyword evidence="3" id="KW-1185">Reference proteome</keyword>
<feature type="compositionally biased region" description="Polar residues" evidence="1">
    <location>
        <begin position="1"/>
        <end position="10"/>
    </location>
</feature>
<evidence type="ECO:0000256" key="1">
    <source>
        <dbReference type="SAM" id="MobiDB-lite"/>
    </source>
</evidence>
<sequence length="156" mass="17552">MAPNISSSFADSRPENLTSSITSRSSQLQSQEHQSIHAIVRHSELQNDVLIQALRTAVEACCNTSDPEILPKLMYTVMTTVEQNLHNHDSPLYGSRNAGLQEHFENWRAPLDARVDINLKIRPITASENLIRKRKEDNSNQSKPTNILSNCEGAFR</sequence>